<reference evidence="2" key="1">
    <citation type="journal article" date="2007" name="PLoS Genet.">
        <title>Patterns and implications of gene gain and loss in the evolution of Prochlorococcus.</title>
        <authorList>
            <person name="Kettler G.C."/>
            <person name="Martiny A.C."/>
            <person name="Huang K."/>
            <person name="Zucker J."/>
            <person name="Coleman M.L."/>
            <person name="Rodrigue S."/>
            <person name="Chen F."/>
            <person name="Lapidus A."/>
            <person name="Ferriera S."/>
            <person name="Johnson J."/>
            <person name="Steglich C."/>
            <person name="Church G.M."/>
            <person name="Richardson P."/>
            <person name="Chisholm S.W."/>
        </authorList>
    </citation>
    <scope>NUCLEOTIDE SEQUENCE [LARGE SCALE GENOMIC DNA]</scope>
    <source>
        <strain evidence="2">NATL1A</strain>
    </source>
</reference>
<dbReference type="eggNOG" id="ENOG5030SF6">
    <property type="taxonomic scope" value="Bacteria"/>
</dbReference>
<dbReference type="KEGG" id="pme:NATL1_02871"/>
<dbReference type="EMBL" id="CP000553">
    <property type="protein sequence ID" value="ABM74851.1"/>
    <property type="molecule type" value="Genomic_DNA"/>
</dbReference>
<evidence type="ECO:0000313" key="1">
    <source>
        <dbReference type="EMBL" id="ABM74851.1"/>
    </source>
</evidence>
<protein>
    <submittedName>
        <fullName evidence="1">Uncharacterized protein</fullName>
    </submittedName>
</protein>
<dbReference type="HOGENOM" id="CLU_3238084_0_0_3"/>
<proteinExistence type="predicted"/>
<gene>
    <name evidence="1" type="ordered locus">NATL1_02871</name>
</gene>
<sequence length="47" mass="5581">MKLGMGRFALNQLNLFRRLVVIVHLKEFSLELDKLTFDLIWGKSLIY</sequence>
<evidence type="ECO:0000313" key="2">
    <source>
        <dbReference type="Proteomes" id="UP000002592"/>
    </source>
</evidence>
<dbReference type="AlphaFoldDB" id="A2C041"/>
<dbReference type="Proteomes" id="UP000002592">
    <property type="component" value="Chromosome"/>
</dbReference>
<organism evidence="1 2">
    <name type="scientific">Prochlorococcus marinus (strain NATL1A)</name>
    <dbReference type="NCBI Taxonomy" id="167555"/>
    <lineage>
        <taxon>Bacteria</taxon>
        <taxon>Bacillati</taxon>
        <taxon>Cyanobacteriota</taxon>
        <taxon>Cyanophyceae</taxon>
        <taxon>Synechococcales</taxon>
        <taxon>Prochlorococcaceae</taxon>
        <taxon>Prochlorococcus</taxon>
    </lineage>
</organism>
<name>A2C041_PROM1</name>
<accession>A2C041</accession>